<dbReference type="NCBIfam" id="TIGR01951">
    <property type="entry name" value="nusB"/>
    <property type="match status" value="1"/>
</dbReference>
<dbReference type="InterPro" id="IPR035926">
    <property type="entry name" value="NusB-like_sf"/>
</dbReference>
<proteinExistence type="inferred from homology"/>
<keyword evidence="4 6" id="KW-0805">Transcription regulation</keyword>
<dbReference type="GO" id="GO:0005829">
    <property type="term" value="C:cytosol"/>
    <property type="evidence" value="ECO:0007669"/>
    <property type="project" value="TreeGrafter"/>
</dbReference>
<evidence type="ECO:0000256" key="2">
    <source>
        <dbReference type="ARBA" id="ARBA00022814"/>
    </source>
</evidence>
<evidence type="ECO:0000256" key="3">
    <source>
        <dbReference type="ARBA" id="ARBA00022884"/>
    </source>
</evidence>
<dbReference type="RefSeq" id="WP_152212745.1">
    <property type="nucleotide sequence ID" value="NZ_WFLN01000006.1"/>
</dbReference>
<comment type="caution">
    <text evidence="8">The sequence shown here is derived from an EMBL/GenBank/DDBJ whole genome shotgun (WGS) entry which is preliminary data.</text>
</comment>
<reference evidence="8 9" key="1">
    <citation type="submission" date="2019-10" db="EMBL/GenBank/DDBJ databases">
        <title>New genus of Silvanigrellaceae.</title>
        <authorList>
            <person name="Pitt A."/>
            <person name="Hahn M.W."/>
        </authorList>
    </citation>
    <scope>NUCLEOTIDE SEQUENCE [LARGE SCALE GENOMIC DNA]</scope>
    <source>
        <strain evidence="8 9">33A1-SZDP</strain>
    </source>
</reference>
<accession>A0A833N6R3</accession>
<dbReference type="Proteomes" id="UP000442694">
    <property type="component" value="Unassembled WGS sequence"/>
</dbReference>
<keyword evidence="9" id="KW-1185">Reference proteome</keyword>
<evidence type="ECO:0000256" key="4">
    <source>
        <dbReference type="ARBA" id="ARBA00023015"/>
    </source>
</evidence>
<dbReference type="PANTHER" id="PTHR11078:SF3">
    <property type="entry name" value="ANTITERMINATION NUSB DOMAIN-CONTAINING PROTEIN"/>
    <property type="match status" value="1"/>
</dbReference>
<keyword evidence="2 6" id="KW-0889">Transcription antitermination</keyword>
<sequence>MIEGVTGLKPADFKQVRRFAVQFAYQQDVNQQFVMQKTALEQFMKQSEVVEIQRPFLRSLLSAVFENSKKIDDLIEKNAKNWRISRIARVDLAVLRIATTELLERNDTDIGVVISEAASIAQEYGSSNSASFVNGILDAIAKTVRSV</sequence>
<evidence type="ECO:0000313" key="8">
    <source>
        <dbReference type="EMBL" id="KAB8030818.1"/>
    </source>
</evidence>
<dbReference type="GO" id="GO:0006353">
    <property type="term" value="P:DNA-templated transcription termination"/>
    <property type="evidence" value="ECO:0007669"/>
    <property type="project" value="UniProtKB-UniRule"/>
</dbReference>
<keyword evidence="5 6" id="KW-0804">Transcription</keyword>
<gene>
    <name evidence="6 8" type="primary">nusB</name>
    <name evidence="8" type="ORF">GCL57_07540</name>
</gene>
<comment type="function">
    <text evidence="6">Involved in transcription antitermination. Required for transcription of ribosomal RNA (rRNA) genes. Binds specifically to the boxA antiterminator sequence of the ribosomal RNA (rrn) operons.</text>
</comment>
<evidence type="ECO:0000259" key="7">
    <source>
        <dbReference type="Pfam" id="PF01029"/>
    </source>
</evidence>
<organism evidence="8 9">
    <name type="scientific">Fluviispira multicolorata</name>
    <dbReference type="NCBI Taxonomy" id="2654512"/>
    <lineage>
        <taxon>Bacteria</taxon>
        <taxon>Pseudomonadati</taxon>
        <taxon>Bdellovibrionota</taxon>
        <taxon>Oligoflexia</taxon>
        <taxon>Silvanigrellales</taxon>
        <taxon>Silvanigrellaceae</taxon>
        <taxon>Fluviispira</taxon>
    </lineage>
</organism>
<dbReference type="InterPro" id="IPR006027">
    <property type="entry name" value="NusB_RsmB_TIM44"/>
</dbReference>
<dbReference type="SUPFAM" id="SSF48013">
    <property type="entry name" value="NusB-like"/>
    <property type="match status" value="1"/>
</dbReference>
<dbReference type="GO" id="GO:0031564">
    <property type="term" value="P:transcription antitermination"/>
    <property type="evidence" value="ECO:0007669"/>
    <property type="project" value="UniProtKB-KW"/>
</dbReference>
<dbReference type="Gene3D" id="1.10.940.10">
    <property type="entry name" value="NusB-like"/>
    <property type="match status" value="1"/>
</dbReference>
<evidence type="ECO:0000256" key="1">
    <source>
        <dbReference type="ARBA" id="ARBA00005952"/>
    </source>
</evidence>
<protein>
    <recommendedName>
        <fullName evidence="6">Transcription antitermination protein NusB</fullName>
    </recommendedName>
    <alternativeName>
        <fullName evidence="6">Antitermination factor NusB</fullName>
    </alternativeName>
</protein>
<dbReference type="HAMAP" id="MF_00073">
    <property type="entry name" value="NusB"/>
    <property type="match status" value="1"/>
</dbReference>
<dbReference type="Pfam" id="PF01029">
    <property type="entry name" value="NusB"/>
    <property type="match status" value="1"/>
</dbReference>
<dbReference type="AlphaFoldDB" id="A0A833N6R3"/>
<feature type="domain" description="NusB/RsmB/TIM44" evidence="7">
    <location>
        <begin position="15"/>
        <end position="142"/>
    </location>
</feature>
<evidence type="ECO:0000313" key="9">
    <source>
        <dbReference type="Proteomes" id="UP000442694"/>
    </source>
</evidence>
<evidence type="ECO:0000256" key="5">
    <source>
        <dbReference type="ARBA" id="ARBA00023163"/>
    </source>
</evidence>
<evidence type="ECO:0000256" key="6">
    <source>
        <dbReference type="HAMAP-Rule" id="MF_00073"/>
    </source>
</evidence>
<keyword evidence="3 6" id="KW-0694">RNA-binding</keyword>
<comment type="similarity">
    <text evidence="1 6">Belongs to the NusB family.</text>
</comment>
<name>A0A833N6R3_9BACT</name>
<dbReference type="InterPro" id="IPR011605">
    <property type="entry name" value="NusB_fam"/>
</dbReference>
<dbReference type="GO" id="GO:0003723">
    <property type="term" value="F:RNA binding"/>
    <property type="evidence" value="ECO:0007669"/>
    <property type="project" value="UniProtKB-UniRule"/>
</dbReference>
<dbReference type="PANTHER" id="PTHR11078">
    <property type="entry name" value="N UTILIZATION SUBSTANCE PROTEIN B-RELATED"/>
    <property type="match status" value="1"/>
</dbReference>
<dbReference type="EMBL" id="WFLN01000006">
    <property type="protein sequence ID" value="KAB8030818.1"/>
    <property type="molecule type" value="Genomic_DNA"/>
</dbReference>